<organism evidence="1 2">
    <name type="scientific">Streptomyces glaucus</name>
    <dbReference type="NCBI Taxonomy" id="284029"/>
    <lineage>
        <taxon>Bacteria</taxon>
        <taxon>Bacillati</taxon>
        <taxon>Actinomycetota</taxon>
        <taxon>Actinomycetes</taxon>
        <taxon>Kitasatosporales</taxon>
        <taxon>Streptomycetaceae</taxon>
        <taxon>Streptomyces</taxon>
    </lineage>
</organism>
<accession>A0ABP5WAX5</accession>
<protein>
    <recommendedName>
        <fullName evidence="3">Secreted protein</fullName>
    </recommendedName>
</protein>
<dbReference type="RefSeq" id="WP_344599639.1">
    <property type="nucleotide sequence ID" value="NZ_BAAATK010000002.1"/>
</dbReference>
<comment type="caution">
    <text evidence="1">The sequence shown here is derived from an EMBL/GenBank/DDBJ whole genome shotgun (WGS) entry which is preliminary data.</text>
</comment>
<evidence type="ECO:0008006" key="3">
    <source>
        <dbReference type="Google" id="ProtNLM"/>
    </source>
</evidence>
<dbReference type="EMBL" id="BAAATK010000002">
    <property type="protein sequence ID" value="GAA2422000.1"/>
    <property type="molecule type" value="Genomic_DNA"/>
</dbReference>
<keyword evidence="2" id="KW-1185">Reference proteome</keyword>
<dbReference type="Proteomes" id="UP001500460">
    <property type="component" value="Unassembled WGS sequence"/>
</dbReference>
<evidence type="ECO:0000313" key="2">
    <source>
        <dbReference type="Proteomes" id="UP001500460"/>
    </source>
</evidence>
<name>A0ABP5WAX5_9ACTN</name>
<sequence length="68" mass="6424">MNIAPQVETAELSDADLDNVAGGHAGVGAGAAAGLYVEVGNVGVAAGVGAGVRAEGVSADVHLHADVC</sequence>
<proteinExistence type="predicted"/>
<gene>
    <name evidence="1" type="ORF">GCM10010421_04770</name>
</gene>
<evidence type="ECO:0000313" key="1">
    <source>
        <dbReference type="EMBL" id="GAA2422000.1"/>
    </source>
</evidence>
<reference evidence="2" key="1">
    <citation type="journal article" date="2019" name="Int. J. Syst. Evol. Microbiol.">
        <title>The Global Catalogue of Microorganisms (GCM) 10K type strain sequencing project: providing services to taxonomists for standard genome sequencing and annotation.</title>
        <authorList>
            <consortium name="The Broad Institute Genomics Platform"/>
            <consortium name="The Broad Institute Genome Sequencing Center for Infectious Disease"/>
            <person name="Wu L."/>
            <person name="Ma J."/>
        </authorList>
    </citation>
    <scope>NUCLEOTIDE SEQUENCE [LARGE SCALE GENOMIC DNA]</scope>
    <source>
        <strain evidence="2">JCM 6922</strain>
    </source>
</reference>